<dbReference type="Gene3D" id="2.30.42.10">
    <property type="match status" value="1"/>
</dbReference>
<keyword evidence="7" id="KW-0862">Zinc</keyword>
<keyword evidence="9" id="KW-0482">Metalloprotease</keyword>
<evidence type="ECO:0000256" key="4">
    <source>
        <dbReference type="ARBA" id="ARBA00022670"/>
    </source>
</evidence>
<dbReference type="AlphaFoldDB" id="A0A0G1PMJ6"/>
<keyword evidence="10 11" id="KW-0472">Membrane</keyword>
<keyword evidence="5 11" id="KW-0812">Transmembrane</keyword>
<sequence>MATLLVFLILLSVLILVHELGHFFAAKKLGVVAEEFGLGLPPRVRRLFSWKRTEFTLNWLPIGGFVRMRGEDADNSEFRIQNSELVKRGYFYAQKPWKRAVILIAGVTMNLIFGIAAFTVVYSFLGIPTETDKVIVQGVAPGSPADQAQLHSGEAVLELKVKSEKLKVKDTNEFVKLVNENRGQEITLVVSKDGTTREAVLVPRLESQTPENEGALGVAISNLEFVRYPWWQMPFRATVTGAKEALGWSVNIVAGLGSMVSQLVIHGRLPKDVAGPVGIAYIAGNVARQGWLALTQFAGILSVNLAIVNLLPFPALDGGRLLFLGIEKLRGRPLNPAKERWVHLIGYGILITLILLATVQDILRILSS</sequence>
<keyword evidence="6" id="KW-0378">Hydrolase</keyword>
<dbReference type="SMART" id="SM00228">
    <property type="entry name" value="PDZ"/>
    <property type="match status" value="1"/>
</dbReference>
<dbReference type="InterPro" id="IPR001478">
    <property type="entry name" value="PDZ"/>
</dbReference>
<dbReference type="PANTHER" id="PTHR42837:SF2">
    <property type="entry name" value="MEMBRANE METALLOPROTEASE ARASP2, CHLOROPLASTIC-RELATED"/>
    <property type="match status" value="1"/>
</dbReference>
<evidence type="ECO:0000256" key="7">
    <source>
        <dbReference type="ARBA" id="ARBA00022833"/>
    </source>
</evidence>
<evidence type="ECO:0000313" key="14">
    <source>
        <dbReference type="Proteomes" id="UP000033999"/>
    </source>
</evidence>
<feature type="transmembrane region" description="Helical" evidence="11">
    <location>
        <begin position="341"/>
        <end position="359"/>
    </location>
</feature>
<evidence type="ECO:0000256" key="9">
    <source>
        <dbReference type="ARBA" id="ARBA00023049"/>
    </source>
</evidence>
<evidence type="ECO:0000256" key="2">
    <source>
        <dbReference type="ARBA" id="ARBA00004141"/>
    </source>
</evidence>
<organism evidence="13 14">
    <name type="scientific">Candidatus Magasanikbacteria bacterium GW2011_GWA2_45_39</name>
    <dbReference type="NCBI Taxonomy" id="1619041"/>
    <lineage>
        <taxon>Bacteria</taxon>
        <taxon>Candidatus Magasanikiibacteriota</taxon>
    </lineage>
</organism>
<accession>A0A0G1PMJ6</accession>
<feature type="transmembrane region" description="Helical" evidence="11">
    <location>
        <begin position="291"/>
        <end position="313"/>
    </location>
</feature>
<dbReference type="Pfam" id="PF02163">
    <property type="entry name" value="Peptidase_M50"/>
    <property type="match status" value="1"/>
</dbReference>
<evidence type="ECO:0000256" key="1">
    <source>
        <dbReference type="ARBA" id="ARBA00001947"/>
    </source>
</evidence>
<keyword evidence="8 11" id="KW-1133">Transmembrane helix</keyword>
<dbReference type="GO" id="GO:0004222">
    <property type="term" value="F:metalloendopeptidase activity"/>
    <property type="evidence" value="ECO:0007669"/>
    <property type="project" value="InterPro"/>
</dbReference>
<comment type="subcellular location">
    <subcellularLocation>
        <location evidence="2">Membrane</location>
        <topology evidence="2">Multi-pass membrane protein</topology>
    </subcellularLocation>
</comment>
<dbReference type="Proteomes" id="UP000033999">
    <property type="component" value="Unassembled WGS sequence"/>
</dbReference>
<evidence type="ECO:0000256" key="5">
    <source>
        <dbReference type="ARBA" id="ARBA00022692"/>
    </source>
</evidence>
<dbReference type="PANTHER" id="PTHR42837">
    <property type="entry name" value="REGULATOR OF SIGMA-E PROTEASE RSEP"/>
    <property type="match status" value="1"/>
</dbReference>
<evidence type="ECO:0000259" key="12">
    <source>
        <dbReference type="SMART" id="SM00228"/>
    </source>
</evidence>
<dbReference type="InterPro" id="IPR004387">
    <property type="entry name" value="Pept_M50_Zn"/>
</dbReference>
<feature type="transmembrane region" description="Helical" evidence="11">
    <location>
        <begin position="100"/>
        <end position="125"/>
    </location>
</feature>
<comment type="similarity">
    <text evidence="3">Belongs to the peptidase M50B family.</text>
</comment>
<dbReference type="GO" id="GO:0016020">
    <property type="term" value="C:membrane"/>
    <property type="evidence" value="ECO:0007669"/>
    <property type="project" value="UniProtKB-SubCell"/>
</dbReference>
<evidence type="ECO:0000313" key="13">
    <source>
        <dbReference type="EMBL" id="KKU06593.1"/>
    </source>
</evidence>
<dbReference type="EMBL" id="LCKX01000028">
    <property type="protein sequence ID" value="KKU06593.1"/>
    <property type="molecule type" value="Genomic_DNA"/>
</dbReference>
<dbReference type="SUPFAM" id="SSF50156">
    <property type="entry name" value="PDZ domain-like"/>
    <property type="match status" value="1"/>
</dbReference>
<dbReference type="CDD" id="cd06163">
    <property type="entry name" value="S2P-M50_PDZ_RseP-like"/>
    <property type="match status" value="1"/>
</dbReference>
<evidence type="ECO:0000256" key="6">
    <source>
        <dbReference type="ARBA" id="ARBA00022801"/>
    </source>
</evidence>
<dbReference type="InterPro" id="IPR036034">
    <property type="entry name" value="PDZ_sf"/>
</dbReference>
<feature type="domain" description="PDZ" evidence="12">
    <location>
        <begin position="123"/>
        <end position="194"/>
    </location>
</feature>
<evidence type="ECO:0000256" key="11">
    <source>
        <dbReference type="SAM" id="Phobius"/>
    </source>
</evidence>
<reference evidence="13 14" key="1">
    <citation type="journal article" date="2015" name="Nature">
        <title>rRNA introns, odd ribosomes, and small enigmatic genomes across a large radiation of phyla.</title>
        <authorList>
            <person name="Brown C.T."/>
            <person name="Hug L.A."/>
            <person name="Thomas B.C."/>
            <person name="Sharon I."/>
            <person name="Castelle C.J."/>
            <person name="Singh A."/>
            <person name="Wilkins M.J."/>
            <person name="Williams K.H."/>
            <person name="Banfield J.F."/>
        </authorList>
    </citation>
    <scope>NUCLEOTIDE SEQUENCE [LARGE SCALE GENOMIC DNA]</scope>
</reference>
<evidence type="ECO:0000256" key="8">
    <source>
        <dbReference type="ARBA" id="ARBA00022989"/>
    </source>
</evidence>
<dbReference type="GO" id="GO:0006508">
    <property type="term" value="P:proteolysis"/>
    <property type="evidence" value="ECO:0007669"/>
    <property type="project" value="UniProtKB-KW"/>
</dbReference>
<comment type="caution">
    <text evidence="13">The sequence shown here is derived from an EMBL/GenBank/DDBJ whole genome shotgun (WGS) entry which is preliminary data.</text>
</comment>
<gene>
    <name evidence="13" type="ORF">UX10_C0028G0021</name>
</gene>
<protein>
    <submittedName>
        <fullName evidence="13">Peptidase M50</fullName>
    </submittedName>
</protein>
<keyword evidence="4" id="KW-0645">Protease</keyword>
<name>A0A0G1PMJ6_9BACT</name>
<comment type="cofactor">
    <cofactor evidence="1">
        <name>Zn(2+)</name>
        <dbReference type="ChEBI" id="CHEBI:29105"/>
    </cofactor>
</comment>
<proteinExistence type="inferred from homology"/>
<dbReference type="InterPro" id="IPR008915">
    <property type="entry name" value="Peptidase_M50"/>
</dbReference>
<evidence type="ECO:0000256" key="10">
    <source>
        <dbReference type="ARBA" id="ARBA00023136"/>
    </source>
</evidence>
<evidence type="ECO:0000256" key="3">
    <source>
        <dbReference type="ARBA" id="ARBA00007931"/>
    </source>
</evidence>